<proteinExistence type="predicted"/>
<accession>A0A0A0LSV9</accession>
<dbReference type="EMBL" id="CM002923">
    <property type="protein sequence ID" value="KGN63101.1"/>
    <property type="molecule type" value="Genomic_DNA"/>
</dbReference>
<reference evidence="1 2" key="3">
    <citation type="journal article" date="2010" name="BMC Genomics">
        <title>Transcriptome sequencing and comparative analysis of cucumber flowers with different sex types.</title>
        <authorList>
            <person name="Guo S."/>
            <person name="Zheng Y."/>
            <person name="Joung J.G."/>
            <person name="Liu S."/>
            <person name="Zhang Z."/>
            <person name="Crasta O.R."/>
            <person name="Sobral B.W."/>
            <person name="Xu Y."/>
            <person name="Huang S."/>
            <person name="Fei Z."/>
        </authorList>
    </citation>
    <scope>NUCLEOTIDE SEQUENCE [LARGE SCALE GENOMIC DNA]</scope>
    <source>
        <strain evidence="2">cv. 9930</strain>
    </source>
</reference>
<protein>
    <submittedName>
        <fullName evidence="1">Uncharacterized protein</fullName>
    </submittedName>
</protein>
<name>A0A0A0LSV9_CUCSA</name>
<gene>
    <name evidence="1" type="ORF">Csa_2G402100</name>
</gene>
<sequence length="80" mass="9319">MSFSTIRSESYDIIFNKVVSAVYRQIMEMKLEELYLKLEGLEVNSLFRVEIVGRRLKKKKGEPQSMFTLRDQSSCPLLVA</sequence>
<dbReference type="Gramene" id="KGN63101">
    <property type="protein sequence ID" value="KGN63101"/>
    <property type="gene ID" value="Csa_2G402100"/>
</dbReference>
<dbReference type="AlphaFoldDB" id="A0A0A0LSV9"/>
<organism evidence="1 2">
    <name type="scientific">Cucumis sativus</name>
    <name type="common">Cucumber</name>
    <dbReference type="NCBI Taxonomy" id="3659"/>
    <lineage>
        <taxon>Eukaryota</taxon>
        <taxon>Viridiplantae</taxon>
        <taxon>Streptophyta</taxon>
        <taxon>Embryophyta</taxon>
        <taxon>Tracheophyta</taxon>
        <taxon>Spermatophyta</taxon>
        <taxon>Magnoliopsida</taxon>
        <taxon>eudicotyledons</taxon>
        <taxon>Gunneridae</taxon>
        <taxon>Pentapetalae</taxon>
        <taxon>rosids</taxon>
        <taxon>fabids</taxon>
        <taxon>Cucurbitales</taxon>
        <taxon>Cucurbitaceae</taxon>
        <taxon>Benincaseae</taxon>
        <taxon>Cucumis</taxon>
    </lineage>
</organism>
<keyword evidence="2" id="KW-1185">Reference proteome</keyword>
<reference evidence="1 2" key="4">
    <citation type="journal article" date="2011" name="BMC Genomics">
        <title>RNA-Seq improves annotation of protein-coding genes in the cucumber genome.</title>
        <authorList>
            <person name="Li Z."/>
            <person name="Zhang Z."/>
            <person name="Yan P."/>
            <person name="Huang S."/>
            <person name="Fei Z."/>
            <person name="Lin K."/>
        </authorList>
    </citation>
    <scope>NUCLEOTIDE SEQUENCE [LARGE SCALE GENOMIC DNA]</scope>
    <source>
        <strain evidence="2">cv. 9930</strain>
    </source>
</reference>
<reference evidence="1 2" key="1">
    <citation type="journal article" date="2009" name="Nat. Genet.">
        <title>The genome of the cucumber, Cucumis sativus L.</title>
        <authorList>
            <person name="Huang S."/>
            <person name="Li R."/>
            <person name="Zhang Z."/>
            <person name="Li L."/>
            <person name="Gu X."/>
            <person name="Fan W."/>
            <person name="Lucas W.J."/>
            <person name="Wang X."/>
            <person name="Xie B."/>
            <person name="Ni P."/>
            <person name="Ren Y."/>
            <person name="Zhu H."/>
            <person name="Li J."/>
            <person name="Lin K."/>
            <person name="Jin W."/>
            <person name="Fei Z."/>
            <person name="Li G."/>
            <person name="Staub J."/>
            <person name="Kilian A."/>
            <person name="van der Vossen E.A."/>
            <person name="Wu Y."/>
            <person name="Guo J."/>
            <person name="He J."/>
            <person name="Jia Z."/>
            <person name="Ren Y."/>
            <person name="Tian G."/>
            <person name="Lu Y."/>
            <person name="Ruan J."/>
            <person name="Qian W."/>
            <person name="Wang M."/>
            <person name="Huang Q."/>
            <person name="Li B."/>
            <person name="Xuan Z."/>
            <person name="Cao J."/>
            <person name="Asan"/>
            <person name="Wu Z."/>
            <person name="Zhang J."/>
            <person name="Cai Q."/>
            <person name="Bai Y."/>
            <person name="Zhao B."/>
            <person name="Han Y."/>
            <person name="Li Y."/>
            <person name="Li X."/>
            <person name="Wang S."/>
            <person name="Shi Q."/>
            <person name="Liu S."/>
            <person name="Cho W.K."/>
            <person name="Kim J.Y."/>
            <person name="Xu Y."/>
            <person name="Heller-Uszynska K."/>
            <person name="Miao H."/>
            <person name="Cheng Z."/>
            <person name="Zhang S."/>
            <person name="Wu J."/>
            <person name="Yang Y."/>
            <person name="Kang H."/>
            <person name="Li M."/>
            <person name="Liang H."/>
            <person name="Ren X."/>
            <person name="Shi Z."/>
            <person name="Wen M."/>
            <person name="Jian M."/>
            <person name="Yang H."/>
            <person name="Zhang G."/>
            <person name="Yang Z."/>
            <person name="Chen R."/>
            <person name="Liu S."/>
            <person name="Li J."/>
            <person name="Ma L."/>
            <person name="Liu H."/>
            <person name="Zhou Y."/>
            <person name="Zhao J."/>
            <person name="Fang X."/>
            <person name="Li G."/>
            <person name="Fang L."/>
            <person name="Li Y."/>
            <person name="Liu D."/>
            <person name="Zheng H."/>
            <person name="Zhang Y."/>
            <person name="Qin N."/>
            <person name="Li Z."/>
            <person name="Yang G."/>
            <person name="Yang S."/>
            <person name="Bolund L."/>
            <person name="Kristiansen K."/>
            <person name="Zheng H."/>
            <person name="Li S."/>
            <person name="Zhang X."/>
            <person name="Yang H."/>
            <person name="Wang J."/>
            <person name="Sun R."/>
            <person name="Zhang B."/>
            <person name="Jiang S."/>
            <person name="Wang J."/>
            <person name="Du Y."/>
            <person name="Li S."/>
        </authorList>
    </citation>
    <scope>NUCLEOTIDE SEQUENCE [LARGE SCALE GENOMIC DNA]</scope>
    <source>
        <strain evidence="2">cv. 9930</strain>
    </source>
</reference>
<evidence type="ECO:0000313" key="2">
    <source>
        <dbReference type="Proteomes" id="UP000029981"/>
    </source>
</evidence>
<reference evidence="1 2" key="2">
    <citation type="journal article" date="2009" name="PLoS ONE">
        <title>An integrated genetic and cytogenetic map of the cucumber genome.</title>
        <authorList>
            <person name="Ren Y."/>
            <person name="Zhang Z."/>
            <person name="Liu J."/>
            <person name="Staub J.E."/>
            <person name="Han Y."/>
            <person name="Cheng Z."/>
            <person name="Li X."/>
            <person name="Lu J."/>
            <person name="Miao H."/>
            <person name="Kang H."/>
            <person name="Xie B."/>
            <person name="Gu X."/>
            <person name="Wang X."/>
            <person name="Du Y."/>
            <person name="Jin W."/>
            <person name="Huang S."/>
        </authorList>
    </citation>
    <scope>NUCLEOTIDE SEQUENCE [LARGE SCALE GENOMIC DNA]</scope>
    <source>
        <strain evidence="2">cv. 9930</strain>
    </source>
</reference>
<dbReference type="Proteomes" id="UP000029981">
    <property type="component" value="Chromosome 2"/>
</dbReference>
<evidence type="ECO:0000313" key="1">
    <source>
        <dbReference type="EMBL" id="KGN63101.1"/>
    </source>
</evidence>